<name>A0ABP9VR02_9BACT</name>
<evidence type="ECO:0000256" key="5">
    <source>
        <dbReference type="ARBA" id="ARBA00049880"/>
    </source>
</evidence>
<dbReference type="Pfam" id="PF13508">
    <property type="entry name" value="Acetyltransf_7"/>
    <property type="match status" value="1"/>
</dbReference>
<dbReference type="RefSeq" id="WP_345684420.1">
    <property type="nucleotide sequence ID" value="NZ_BAABRO010000005.1"/>
</dbReference>
<sequence length="173" mass="19517">MSNSAWTVEPFERKSHDRTGFDCGVEVLNDWLATKISQYEKRDLARTYVLVEDGSVTIRGYYALSNHTVVFEALPDDQAKGLPQIDIPVVLLGRLAVDKNAHGEGLGEFLLMDALRRAEYLAARIGIQAVEVEAINDHAKQFYLKYGFTPLEDDPQNLFLPVKVIRKLRLPSL</sequence>
<dbReference type="EMBL" id="BAABRO010000005">
    <property type="protein sequence ID" value="GAA5507572.1"/>
    <property type="molecule type" value="Genomic_DNA"/>
</dbReference>
<dbReference type="PANTHER" id="PTHR36449:SF1">
    <property type="entry name" value="ACETYLTRANSFERASE"/>
    <property type="match status" value="1"/>
</dbReference>
<keyword evidence="1" id="KW-0678">Repressor</keyword>
<dbReference type="PROSITE" id="PS51186">
    <property type="entry name" value="GNAT"/>
    <property type="match status" value="1"/>
</dbReference>
<keyword evidence="4" id="KW-0012">Acyltransferase</keyword>
<dbReference type="PANTHER" id="PTHR36449">
    <property type="entry name" value="ACETYLTRANSFERASE-RELATED"/>
    <property type="match status" value="1"/>
</dbReference>
<evidence type="ECO:0000313" key="8">
    <source>
        <dbReference type="Proteomes" id="UP001416858"/>
    </source>
</evidence>
<comment type="catalytic activity">
    <reaction evidence="5">
        <text>glycyl-tRNA(Gly) + acetyl-CoA = N-acetylglycyl-tRNA(Gly) + CoA + H(+)</text>
        <dbReference type="Rhea" id="RHEA:81867"/>
        <dbReference type="Rhea" id="RHEA-COMP:9683"/>
        <dbReference type="Rhea" id="RHEA-COMP:19766"/>
        <dbReference type="ChEBI" id="CHEBI:15378"/>
        <dbReference type="ChEBI" id="CHEBI:57287"/>
        <dbReference type="ChEBI" id="CHEBI:57288"/>
        <dbReference type="ChEBI" id="CHEBI:78522"/>
        <dbReference type="ChEBI" id="CHEBI:232036"/>
    </reaction>
</comment>
<feature type="domain" description="N-acetyltransferase" evidence="6">
    <location>
        <begin position="34"/>
        <end position="171"/>
    </location>
</feature>
<organism evidence="7 8">
    <name type="scientific">Novipirellula caenicola</name>
    <dbReference type="NCBI Taxonomy" id="1536901"/>
    <lineage>
        <taxon>Bacteria</taxon>
        <taxon>Pseudomonadati</taxon>
        <taxon>Planctomycetota</taxon>
        <taxon>Planctomycetia</taxon>
        <taxon>Pirellulales</taxon>
        <taxon>Pirellulaceae</taxon>
        <taxon>Novipirellula</taxon>
    </lineage>
</organism>
<dbReference type="InterPro" id="IPR000182">
    <property type="entry name" value="GNAT_dom"/>
</dbReference>
<keyword evidence="8" id="KW-1185">Reference proteome</keyword>
<evidence type="ECO:0000256" key="1">
    <source>
        <dbReference type="ARBA" id="ARBA00022491"/>
    </source>
</evidence>
<dbReference type="SUPFAM" id="SSF55729">
    <property type="entry name" value="Acyl-CoA N-acyltransferases (Nat)"/>
    <property type="match status" value="1"/>
</dbReference>
<evidence type="ECO:0000313" key="7">
    <source>
        <dbReference type="EMBL" id="GAA5507572.1"/>
    </source>
</evidence>
<evidence type="ECO:0000256" key="3">
    <source>
        <dbReference type="ARBA" id="ARBA00022679"/>
    </source>
</evidence>
<dbReference type="InterPro" id="IPR016181">
    <property type="entry name" value="Acyl_CoA_acyltransferase"/>
</dbReference>
<protein>
    <recommendedName>
        <fullName evidence="6">N-acetyltransferase domain-containing protein</fullName>
    </recommendedName>
</protein>
<keyword evidence="2" id="KW-1277">Toxin-antitoxin system</keyword>
<accession>A0ABP9VR02</accession>
<keyword evidence="3" id="KW-0808">Transferase</keyword>
<dbReference type="Gene3D" id="3.40.630.30">
    <property type="match status" value="1"/>
</dbReference>
<gene>
    <name evidence="7" type="ORF">Rcae01_03028</name>
</gene>
<evidence type="ECO:0000259" key="6">
    <source>
        <dbReference type="PROSITE" id="PS51186"/>
    </source>
</evidence>
<reference evidence="7 8" key="1">
    <citation type="submission" date="2024-02" db="EMBL/GenBank/DDBJ databases">
        <title>Rhodopirellula caenicola NBRC 110016.</title>
        <authorList>
            <person name="Ichikawa N."/>
            <person name="Katano-Makiyama Y."/>
            <person name="Hidaka K."/>
        </authorList>
    </citation>
    <scope>NUCLEOTIDE SEQUENCE [LARGE SCALE GENOMIC DNA]</scope>
    <source>
        <strain evidence="7 8">NBRC 110016</strain>
    </source>
</reference>
<proteinExistence type="predicted"/>
<evidence type="ECO:0000256" key="2">
    <source>
        <dbReference type="ARBA" id="ARBA00022649"/>
    </source>
</evidence>
<evidence type="ECO:0000256" key="4">
    <source>
        <dbReference type="ARBA" id="ARBA00023315"/>
    </source>
</evidence>
<dbReference type="Proteomes" id="UP001416858">
    <property type="component" value="Unassembled WGS sequence"/>
</dbReference>
<comment type="caution">
    <text evidence="7">The sequence shown here is derived from an EMBL/GenBank/DDBJ whole genome shotgun (WGS) entry which is preliminary data.</text>
</comment>